<evidence type="ECO:0000313" key="4">
    <source>
        <dbReference type="EMBL" id="RWY37640.1"/>
    </source>
</evidence>
<organism evidence="4 5">
    <name type="scientific">Falsigemmobacter intermedius</name>
    <dbReference type="NCBI Taxonomy" id="1553448"/>
    <lineage>
        <taxon>Bacteria</taxon>
        <taxon>Pseudomonadati</taxon>
        <taxon>Pseudomonadota</taxon>
        <taxon>Alphaproteobacteria</taxon>
        <taxon>Rhodobacterales</taxon>
        <taxon>Paracoccaceae</taxon>
        <taxon>Falsigemmobacter</taxon>
    </lineage>
</organism>
<evidence type="ECO:0000259" key="3">
    <source>
        <dbReference type="PROSITE" id="PS50206"/>
    </source>
</evidence>
<dbReference type="InterPro" id="IPR025644">
    <property type="entry name" value="DUF4344"/>
</dbReference>
<dbReference type="OrthoDB" id="935695at2"/>
<dbReference type="Proteomes" id="UP000287168">
    <property type="component" value="Unassembled WGS sequence"/>
</dbReference>
<feature type="signal peptide" evidence="2">
    <location>
        <begin position="1"/>
        <end position="24"/>
    </location>
</feature>
<feature type="region of interest" description="Disordered" evidence="1">
    <location>
        <begin position="197"/>
        <end position="223"/>
    </location>
</feature>
<dbReference type="InterPro" id="IPR001763">
    <property type="entry name" value="Rhodanese-like_dom"/>
</dbReference>
<dbReference type="Pfam" id="PF14247">
    <property type="entry name" value="DUF4344"/>
    <property type="match status" value="2"/>
</dbReference>
<feature type="region of interest" description="Disordered" evidence="1">
    <location>
        <begin position="703"/>
        <end position="740"/>
    </location>
</feature>
<proteinExistence type="predicted"/>
<comment type="caution">
    <text evidence="4">The sequence shown here is derived from an EMBL/GenBank/DDBJ whole genome shotgun (WGS) entry which is preliminary data.</text>
</comment>
<dbReference type="InterPro" id="IPR036873">
    <property type="entry name" value="Rhodanese-like_dom_sf"/>
</dbReference>
<evidence type="ECO:0000256" key="2">
    <source>
        <dbReference type="SAM" id="SignalP"/>
    </source>
</evidence>
<accession>A0A451GHA8</accession>
<dbReference type="EMBL" id="SBLC01000043">
    <property type="protein sequence ID" value="RWY37640.1"/>
    <property type="molecule type" value="Genomic_DNA"/>
</dbReference>
<dbReference type="AlphaFoldDB" id="A0A451GHA8"/>
<sequence>MSDFRRLLPGVALALALPAGFAGAADLGPLNAALDHQVSGWQQSEEQGVVILSNDGSSDRGRFLLWNAGPAPAPMRSSLLTFTFGSQDPKSSLNFMIGNQQSGEFCFLAIFANRDVALDCLSDSGATNIAGRQGLAKLDGSDRLQVIEEGGATTFYLNDESIGRVEGHPAQGGDMGVALFGRGDFLLGHFSVIVPDRPAPAAGTTPAPPPQPETGNRPPDDLDTRRALLDQAFAKAPSLPGWQVTEREEGWTLENAGSHGAEYLLPLGLAPAGEQRRVVSVDVTLAPAGDRPMSARASAGLFWENPRNGQSCSVQLTAAGDGLMVCFTASGRAVEVGRLPKVATTPGPHTIAIIESGSEVVGVIGTEEIATLKGHPSLGGAVALYAYERGAFTFSDLVIQDLGARGPDRPRETRVPEKSMGSGLTGPLPQFGGDADRMAAAYLGISRSIFLHELGHALIGELAVPSTGPEEDAVDIYSALQMADATVTPAGHPLIDRTAPLAAGYAALAWYYSGRLSETMAPSEGAWQDEHTADLKRFRNMFCVIYGASPAKFSALAEVVKMEERTLARCEDEFRKQNRAWRAILSPYTRISAENPEGLLPASAPGAPVEVELLPSRRQVGEFLRQTYADALRETALSVGRAFALPRPLKITYQDCDVVNAWYAPNEGSITMCYEIIEHFAVLISDIEEGTKDGYEQIASAAGSGAGASAPRMAPQATPGTGGAPAQAPPPAAMAPIDELADDGVPPTLRLFTAPYRGGTPNSHPRATVSTTPEIQALMRQDPPPALIDIRAAGGLQSLPGAFRVPGLGDDGGLSDGLQTRVEQFVSEFTRGNKTLPLVIFGAGPEDRAAYNAALRVATTGQRTIWYRGGVAAWEALGLPLAAEE</sequence>
<evidence type="ECO:0000256" key="1">
    <source>
        <dbReference type="SAM" id="MobiDB-lite"/>
    </source>
</evidence>
<feature type="region of interest" description="Disordered" evidence="1">
    <location>
        <begin position="403"/>
        <end position="428"/>
    </location>
</feature>
<gene>
    <name evidence="4" type="ORF">EP867_16915</name>
</gene>
<feature type="domain" description="Rhodanese" evidence="3">
    <location>
        <begin position="822"/>
        <end position="883"/>
    </location>
</feature>
<dbReference type="Gene3D" id="3.40.250.10">
    <property type="entry name" value="Rhodanese-like domain"/>
    <property type="match status" value="1"/>
</dbReference>
<protein>
    <recommendedName>
        <fullName evidence="3">Rhodanese domain-containing protein</fullName>
    </recommendedName>
</protein>
<keyword evidence="5" id="KW-1185">Reference proteome</keyword>
<dbReference type="PROSITE" id="PS50206">
    <property type="entry name" value="RHODANESE_3"/>
    <property type="match status" value="1"/>
</dbReference>
<feature type="compositionally biased region" description="Basic and acidic residues" evidence="1">
    <location>
        <begin position="406"/>
        <end position="417"/>
    </location>
</feature>
<keyword evidence="2" id="KW-0732">Signal</keyword>
<reference evidence="4 5" key="1">
    <citation type="journal article" date="2015" name="Int. J. Syst. Evol. Microbiol.">
        <title>Gemmobacter intermedius sp. nov., isolated from a white stork (Ciconia ciconia).</title>
        <authorList>
            <person name="Kampfer P."/>
            <person name="Jerzak L."/>
            <person name="Wilharm G."/>
            <person name="Golke J."/>
            <person name="Busse H.J."/>
            <person name="Glaeser S.P."/>
        </authorList>
    </citation>
    <scope>NUCLEOTIDE SEQUENCE [LARGE SCALE GENOMIC DNA]</scope>
    <source>
        <strain evidence="4 5">119/4</strain>
    </source>
</reference>
<feature type="compositionally biased region" description="Low complexity" evidence="1">
    <location>
        <begin position="703"/>
        <end position="719"/>
    </location>
</feature>
<dbReference type="SUPFAM" id="SSF52821">
    <property type="entry name" value="Rhodanese/Cell cycle control phosphatase"/>
    <property type="match status" value="1"/>
</dbReference>
<name>A0A451GHA8_9RHOB</name>
<dbReference type="RefSeq" id="WP_128490646.1">
    <property type="nucleotide sequence ID" value="NZ_JBHLXB010000148.1"/>
</dbReference>
<feature type="chain" id="PRO_5019373301" description="Rhodanese domain-containing protein" evidence="2">
    <location>
        <begin position="25"/>
        <end position="885"/>
    </location>
</feature>
<evidence type="ECO:0000313" key="5">
    <source>
        <dbReference type="Proteomes" id="UP000287168"/>
    </source>
</evidence>